<dbReference type="Pfam" id="PF20066">
    <property type="entry name" value="Glyoxalase_8"/>
    <property type="match status" value="1"/>
</dbReference>
<sequence length="440" mass="47596">MQNNDLKAQARRLRTALKRQGVTIGHNDAQHLTAQAHGFANWQTVRAAQTPPVPTAPGAHTWFTVTFASTGRRGVHVDAPRPYPTRDAALDAAAAALIANVYSEAGFDLDAFDEAHADESALREYRALETLEQQALTDLDAARNARGPVTVSVPLTSGEPFTVTVHELTLPTEPPRALTLREPGFEALTVNLRTDDPGALTLTPLSPHGEPQGRLRLTYRGGRLSADVFTRQDDEHDREPSAHVTLHAAGPLRVFETSLDGQPRRTWTVSSAAELLEQLNDHDSIWDVPVDVAHAAWDTGRGAYTYQDGRTFQVTERVPDSGPVALAVRLDLTPGTVDPDPSDVATTLCCLPGRPFDAAHLEVFTSLADLHAAHGLSALSGAPAPAGRRRHFLYAQSTLGCSAFLNAFMVMLRDSNTEDPESYTWELDTLLAGTVPGTPR</sequence>
<proteinExistence type="predicted"/>
<feature type="domain" description="Glyoxalase-related protein" evidence="1">
    <location>
        <begin position="4"/>
        <end position="58"/>
    </location>
</feature>
<accession>A0AAE3XEW4</accession>
<evidence type="ECO:0000313" key="2">
    <source>
        <dbReference type="EMBL" id="MDR6218845.1"/>
    </source>
</evidence>
<protein>
    <recommendedName>
        <fullName evidence="1">Glyoxalase-related protein domain-containing protein</fullName>
    </recommendedName>
</protein>
<dbReference type="AlphaFoldDB" id="A0AAE3XEW4"/>
<dbReference type="EMBL" id="JAVDQK010000005">
    <property type="protein sequence ID" value="MDR6218845.1"/>
    <property type="molecule type" value="Genomic_DNA"/>
</dbReference>
<comment type="caution">
    <text evidence="2">The sequence shown here is derived from an EMBL/GenBank/DDBJ whole genome shotgun (WGS) entry which is preliminary data.</text>
</comment>
<reference evidence="2" key="1">
    <citation type="submission" date="2023-07" db="EMBL/GenBank/DDBJ databases">
        <title>Sorghum-associated microbial communities from plants grown in Nebraska, USA.</title>
        <authorList>
            <person name="Schachtman D."/>
        </authorList>
    </citation>
    <scope>NUCLEOTIDE SEQUENCE</scope>
    <source>
        <strain evidence="2">BE330</strain>
    </source>
</reference>
<evidence type="ECO:0000313" key="3">
    <source>
        <dbReference type="Proteomes" id="UP001185331"/>
    </source>
</evidence>
<dbReference type="InterPro" id="IPR045517">
    <property type="entry name" value="Glyoxalase_8"/>
</dbReference>
<organism evidence="2 3">
    <name type="scientific">Deinococcus soli</name>
    <name type="common">ex Cha et al. 2016</name>
    <dbReference type="NCBI Taxonomy" id="1309411"/>
    <lineage>
        <taxon>Bacteria</taxon>
        <taxon>Thermotogati</taxon>
        <taxon>Deinococcota</taxon>
        <taxon>Deinococci</taxon>
        <taxon>Deinococcales</taxon>
        <taxon>Deinococcaceae</taxon>
        <taxon>Deinococcus</taxon>
    </lineage>
</organism>
<name>A0AAE3XEW4_9DEIO</name>
<evidence type="ECO:0000259" key="1">
    <source>
        <dbReference type="Pfam" id="PF20066"/>
    </source>
</evidence>
<dbReference type="Proteomes" id="UP001185331">
    <property type="component" value="Unassembled WGS sequence"/>
</dbReference>
<dbReference type="RefSeq" id="WP_309853535.1">
    <property type="nucleotide sequence ID" value="NZ_JAVDQJ010000004.1"/>
</dbReference>
<gene>
    <name evidence="2" type="ORF">J2Y00_002442</name>
</gene>